<evidence type="ECO:0000313" key="2">
    <source>
        <dbReference type="Proteomes" id="UP000475214"/>
    </source>
</evidence>
<evidence type="ECO:0000313" key="1">
    <source>
        <dbReference type="EMBL" id="NED99202.1"/>
    </source>
</evidence>
<dbReference type="AlphaFoldDB" id="A0A6L9S296"/>
<protein>
    <submittedName>
        <fullName evidence="1">Uncharacterized protein</fullName>
    </submittedName>
</protein>
<reference evidence="1 2" key="1">
    <citation type="submission" date="2020-02" db="EMBL/GenBank/DDBJ databases">
        <authorList>
            <person name="Li X.-J."/>
            <person name="Han X.-M."/>
        </authorList>
    </citation>
    <scope>NUCLEOTIDE SEQUENCE [LARGE SCALE GENOMIC DNA]</scope>
    <source>
        <strain evidence="1 2">CCTCC AB 2017055</strain>
    </source>
</reference>
<name>A0A6L9S296_9ACTN</name>
<accession>A0A6L9S296</accession>
<proteinExistence type="predicted"/>
<dbReference type="RefSeq" id="WP_163732680.1">
    <property type="nucleotide sequence ID" value="NZ_JAAGOA010000002.1"/>
</dbReference>
<dbReference type="Proteomes" id="UP000475214">
    <property type="component" value="Unassembled WGS sequence"/>
</dbReference>
<keyword evidence="2" id="KW-1185">Reference proteome</keyword>
<comment type="caution">
    <text evidence="1">The sequence shown here is derived from an EMBL/GenBank/DDBJ whole genome shotgun (WGS) entry which is preliminary data.</text>
</comment>
<dbReference type="EMBL" id="JAAGOA010000002">
    <property type="protein sequence ID" value="NED99202.1"/>
    <property type="molecule type" value="Genomic_DNA"/>
</dbReference>
<organism evidence="1 2">
    <name type="scientific">Phytoactinopolyspora halotolerans</name>
    <dbReference type="NCBI Taxonomy" id="1981512"/>
    <lineage>
        <taxon>Bacteria</taxon>
        <taxon>Bacillati</taxon>
        <taxon>Actinomycetota</taxon>
        <taxon>Actinomycetes</taxon>
        <taxon>Jiangellales</taxon>
        <taxon>Jiangellaceae</taxon>
        <taxon>Phytoactinopolyspora</taxon>
    </lineage>
</organism>
<sequence>MRVLLIRPWDMSDGVGAGCCSGGSAKGLCIEPEHHPPRGGTRNIERTGWAPLAEVYRALRDGLPADAEVEIVDPRNHSFLLPVLVRDLRRRGIGWWSALRAAIRAPAYAAIIVDGVVVSSGELPSRDEALRVVRAAAAPDGERV</sequence>
<gene>
    <name evidence="1" type="ORF">G1H10_03365</name>
</gene>